<evidence type="ECO:0000256" key="6">
    <source>
        <dbReference type="ARBA" id="ARBA00023306"/>
    </source>
</evidence>
<sequence>MRDAGRRRGKESLAPDRRPPPPTPTNTADPWQYLSTPVPGRESDASFCSSRPSTASVGRASTALPNITDRSYQVSALRTINSYLASESAPFSLKHPLPSAKDITETIKLLLHRLGFTSQKIDEDLSHALKFLKCPLKLNKSALRAPGTPHSWPNLLAVIHWLVQIIKYKDFMMKTSPGFEGDRVFMYTVNSYLLYIRGDDEAMDDLDEGCISEMREWRDKVEESVTSMEENAKELEVKLEGLKSGPSQKEALEQEKAVLEKDVTKFHMMIEQLDGHMVEVQKKLEEKERALEAKVEERKRICEENEELKKKIEEQGINWRDAERMKRELQAVERDIEDTEAARNGWEEKIWELDSEIGHKFKELERFVMECNQAIRRLKLGNGFQYQLNANGSTPSEVLGLDYKSVLKPALASFSEDIKRNSVGKFDELIFLRQQSGDNAAMLEEKRNRIAVLQSHIDEVEAELNAIRKDANEYASRCVAEARKLAEQVETDAQKMSTVKKEAEEFLKTSKAELQETIMRMDKEVKQCAKELFDLINSVSTYKEYVGSKIVRMRSDLRETTGAVADMFKGYRPLQGSS</sequence>
<dbReference type="GO" id="GO:0051315">
    <property type="term" value="P:attachment of mitotic spindle microtubules to kinetochore"/>
    <property type="evidence" value="ECO:0007669"/>
    <property type="project" value="UniProtKB-UniRule"/>
</dbReference>
<keyword evidence="6 8" id="KW-0131">Cell cycle</keyword>
<dbReference type="KEGG" id="egt:105949669"/>
<dbReference type="PhylomeDB" id="A0A022PRZ9"/>
<feature type="compositionally biased region" description="Basic and acidic residues" evidence="10">
    <location>
        <begin position="1"/>
        <end position="19"/>
    </location>
</feature>
<dbReference type="PANTHER" id="PTHR46681:SF1">
    <property type="entry name" value="KINETOCHORE PROTEIN NDC80 HOMOLOG"/>
    <property type="match status" value="1"/>
</dbReference>
<feature type="region of interest" description="Disordered" evidence="10">
    <location>
        <begin position="1"/>
        <end position="62"/>
    </location>
</feature>
<dbReference type="GO" id="GO:0051301">
    <property type="term" value="P:cell division"/>
    <property type="evidence" value="ECO:0007669"/>
    <property type="project" value="UniProtKB-UniRule"/>
</dbReference>
<reference evidence="12 13" key="1">
    <citation type="journal article" date="2013" name="Proc. Natl. Acad. Sci. U.S.A.">
        <title>Fine-scale variation in meiotic recombination in Mimulus inferred from population shotgun sequencing.</title>
        <authorList>
            <person name="Hellsten U."/>
            <person name="Wright K.M."/>
            <person name="Jenkins J."/>
            <person name="Shu S."/>
            <person name="Yuan Y."/>
            <person name="Wessler S.R."/>
            <person name="Schmutz J."/>
            <person name="Willis J.H."/>
            <person name="Rokhsar D.S."/>
        </authorList>
    </citation>
    <scope>NUCLEOTIDE SEQUENCE [LARGE SCALE GENOMIC DNA]</scope>
    <source>
        <strain evidence="13">cv. DUN x IM62</strain>
    </source>
</reference>
<dbReference type="STRING" id="4155.A0A022PRZ9"/>
<comment type="subunit">
    <text evidence="8">Component of the NDC80 complex.</text>
</comment>
<dbReference type="PANTHER" id="PTHR46681">
    <property type="entry name" value="KINETOCHORE PROTEIN NDC80 HOMOLOG"/>
    <property type="match status" value="1"/>
</dbReference>
<gene>
    <name evidence="12" type="ORF">MIMGU_mgv1a003560mg</name>
</gene>
<evidence type="ECO:0000256" key="5">
    <source>
        <dbReference type="ARBA" id="ARBA00023054"/>
    </source>
</evidence>
<dbReference type="eggNOG" id="KOG0995">
    <property type="taxonomic scope" value="Eukaryota"/>
</dbReference>
<feature type="coiled-coil region" evidence="9">
    <location>
        <begin position="270"/>
        <end position="349"/>
    </location>
</feature>
<accession>A0A022PRZ9</accession>
<dbReference type="Pfam" id="PF03801">
    <property type="entry name" value="Ndc80_HEC"/>
    <property type="match status" value="1"/>
</dbReference>
<dbReference type="InterPro" id="IPR055260">
    <property type="entry name" value="Ndc80_CH"/>
</dbReference>
<evidence type="ECO:0000256" key="1">
    <source>
        <dbReference type="ARBA" id="ARBA00007050"/>
    </source>
</evidence>
<name>A0A022PRZ9_ERYGU</name>
<dbReference type="Gene3D" id="1.10.418.30">
    <property type="entry name" value="Ncd80 complex, Ncd80 subunit"/>
    <property type="match status" value="1"/>
</dbReference>
<evidence type="ECO:0000256" key="3">
    <source>
        <dbReference type="ARBA" id="ARBA00022618"/>
    </source>
</evidence>
<dbReference type="InterPro" id="IPR038273">
    <property type="entry name" value="Ndc80_sf"/>
</dbReference>
<keyword evidence="2 8" id="KW-0158">Chromosome</keyword>
<keyword evidence="7 8" id="KW-0137">Centromere</keyword>
<keyword evidence="3 8" id="KW-0132">Cell division</keyword>
<feature type="coiled-coil region" evidence="9">
    <location>
        <begin position="218"/>
        <end position="245"/>
    </location>
</feature>
<keyword evidence="5 9" id="KW-0175">Coiled coil</keyword>
<keyword evidence="4 8" id="KW-0498">Mitosis</keyword>
<dbReference type="Proteomes" id="UP000030748">
    <property type="component" value="Unassembled WGS sequence"/>
</dbReference>
<proteinExistence type="inferred from homology"/>
<dbReference type="InterPro" id="IPR055307">
    <property type="entry name" value="NDC80_plants"/>
</dbReference>
<organism evidence="12 13">
    <name type="scientific">Erythranthe guttata</name>
    <name type="common">Yellow monkey flower</name>
    <name type="synonym">Mimulus guttatus</name>
    <dbReference type="NCBI Taxonomy" id="4155"/>
    <lineage>
        <taxon>Eukaryota</taxon>
        <taxon>Viridiplantae</taxon>
        <taxon>Streptophyta</taxon>
        <taxon>Embryophyta</taxon>
        <taxon>Tracheophyta</taxon>
        <taxon>Spermatophyta</taxon>
        <taxon>Magnoliopsida</taxon>
        <taxon>eudicotyledons</taxon>
        <taxon>Gunneridae</taxon>
        <taxon>Pentapetalae</taxon>
        <taxon>asterids</taxon>
        <taxon>lamiids</taxon>
        <taxon>Lamiales</taxon>
        <taxon>Phrymaceae</taxon>
        <taxon>Erythranthe</taxon>
    </lineage>
</organism>
<evidence type="ECO:0000256" key="10">
    <source>
        <dbReference type="SAM" id="MobiDB-lite"/>
    </source>
</evidence>
<keyword evidence="13" id="KW-1185">Reference proteome</keyword>
<evidence type="ECO:0000313" key="12">
    <source>
        <dbReference type="EMBL" id="EYU18536.1"/>
    </source>
</evidence>
<dbReference type="EMBL" id="KI632331">
    <property type="protein sequence ID" value="EYU18536.1"/>
    <property type="molecule type" value="Genomic_DNA"/>
</dbReference>
<evidence type="ECO:0000313" key="13">
    <source>
        <dbReference type="Proteomes" id="UP000030748"/>
    </source>
</evidence>
<dbReference type="AlphaFoldDB" id="A0A022PRZ9"/>
<feature type="domain" description="Kinetochore protein Ndc80 CH" evidence="11">
    <location>
        <begin position="41"/>
        <end position="169"/>
    </location>
</feature>
<evidence type="ECO:0000256" key="7">
    <source>
        <dbReference type="ARBA" id="ARBA00023328"/>
    </source>
</evidence>
<dbReference type="GO" id="GO:0031262">
    <property type="term" value="C:Ndc80 complex"/>
    <property type="evidence" value="ECO:0007669"/>
    <property type="project" value="UniProtKB-UniRule"/>
</dbReference>
<protein>
    <recommendedName>
        <fullName evidence="8">Kinetochore protein NDC80</fullName>
    </recommendedName>
</protein>
<evidence type="ECO:0000256" key="8">
    <source>
        <dbReference type="RuleBase" id="RU368072"/>
    </source>
</evidence>
<dbReference type="GO" id="GO:0005634">
    <property type="term" value="C:nucleus"/>
    <property type="evidence" value="ECO:0007669"/>
    <property type="project" value="UniProtKB-SubCell"/>
</dbReference>
<feature type="compositionally biased region" description="Polar residues" evidence="10">
    <location>
        <begin position="46"/>
        <end position="56"/>
    </location>
</feature>
<keyword evidence="8" id="KW-0539">Nucleus</keyword>
<evidence type="ECO:0000256" key="2">
    <source>
        <dbReference type="ARBA" id="ARBA00022454"/>
    </source>
</evidence>
<dbReference type="OrthoDB" id="7459479at2759"/>
<feature type="coiled-coil region" evidence="9">
    <location>
        <begin position="443"/>
        <end position="477"/>
    </location>
</feature>
<evidence type="ECO:0000259" key="11">
    <source>
        <dbReference type="Pfam" id="PF03801"/>
    </source>
</evidence>
<keyword evidence="8" id="KW-0995">Kinetochore</keyword>
<comment type="function">
    <text evidence="8">Acts as a component of the essential kinetochore-associated NDC80 complex, which is required for chromosome segregation and spindle checkpoint activity.</text>
</comment>
<dbReference type="OMA" id="PSHKFQK"/>
<evidence type="ECO:0000256" key="4">
    <source>
        <dbReference type="ARBA" id="ARBA00022776"/>
    </source>
</evidence>
<comment type="subcellular location">
    <subcellularLocation>
        <location evidence="8">Chromosome</location>
        <location evidence="8">Centromere</location>
        <location evidence="8">Kinetochore</location>
    </subcellularLocation>
    <subcellularLocation>
        <location evidence="8">Nucleus</location>
    </subcellularLocation>
</comment>
<comment type="similarity">
    <text evidence="1 8">Belongs to the NDC80/HEC1 family.</text>
</comment>
<evidence type="ECO:0000256" key="9">
    <source>
        <dbReference type="SAM" id="Coils"/>
    </source>
</evidence>